<protein>
    <submittedName>
        <fullName evidence="1">Uncharacterized protein</fullName>
    </submittedName>
</protein>
<accession>A0A8J2L348</accession>
<evidence type="ECO:0000313" key="2">
    <source>
        <dbReference type="Proteomes" id="UP000708208"/>
    </source>
</evidence>
<name>A0A8J2L348_9HEXA</name>
<proteinExistence type="predicted"/>
<organism evidence="1 2">
    <name type="scientific">Allacma fusca</name>
    <dbReference type="NCBI Taxonomy" id="39272"/>
    <lineage>
        <taxon>Eukaryota</taxon>
        <taxon>Metazoa</taxon>
        <taxon>Ecdysozoa</taxon>
        <taxon>Arthropoda</taxon>
        <taxon>Hexapoda</taxon>
        <taxon>Collembola</taxon>
        <taxon>Symphypleona</taxon>
        <taxon>Sminthuridae</taxon>
        <taxon>Allacma</taxon>
    </lineage>
</organism>
<keyword evidence="2" id="KW-1185">Reference proteome</keyword>
<evidence type="ECO:0000313" key="1">
    <source>
        <dbReference type="EMBL" id="CAG7824647.1"/>
    </source>
</evidence>
<dbReference type="Proteomes" id="UP000708208">
    <property type="component" value="Unassembled WGS sequence"/>
</dbReference>
<sequence>MTRVFKCTFFGARRNERQECETASSERISNSMTFLQRLAFERGNIKSPCE</sequence>
<comment type="caution">
    <text evidence="1">The sequence shown here is derived from an EMBL/GenBank/DDBJ whole genome shotgun (WGS) entry which is preliminary data.</text>
</comment>
<gene>
    <name evidence="1" type="ORF">AFUS01_LOCUS34795</name>
</gene>
<reference evidence="1" key="1">
    <citation type="submission" date="2021-06" db="EMBL/GenBank/DDBJ databases">
        <authorList>
            <person name="Hodson N. C."/>
            <person name="Mongue J. A."/>
            <person name="Jaron S. K."/>
        </authorList>
    </citation>
    <scope>NUCLEOTIDE SEQUENCE</scope>
</reference>
<dbReference type="EMBL" id="CAJVCH010533533">
    <property type="protein sequence ID" value="CAG7824647.1"/>
    <property type="molecule type" value="Genomic_DNA"/>
</dbReference>
<dbReference type="AlphaFoldDB" id="A0A8J2L348"/>